<dbReference type="RefSeq" id="WP_074999494.1">
    <property type="nucleotide sequence ID" value="NZ_FOGO01000003.1"/>
</dbReference>
<dbReference type="EMBL" id="KM000069">
    <property type="protein sequence ID" value="AIN46695.1"/>
    <property type="molecule type" value="Genomic_DNA"/>
</dbReference>
<dbReference type="CDD" id="cd06558">
    <property type="entry name" value="crotonase-like"/>
    <property type="match status" value="1"/>
</dbReference>
<dbReference type="PANTHER" id="PTHR43802:SF1">
    <property type="entry name" value="IP11341P-RELATED"/>
    <property type="match status" value="1"/>
</dbReference>
<dbReference type="InterPro" id="IPR029045">
    <property type="entry name" value="ClpP/crotonase-like_dom_sf"/>
</dbReference>
<comment type="similarity">
    <text evidence="1">Belongs to the enoyl-CoA hydratase/isomerase family.</text>
</comment>
<dbReference type="InterPro" id="IPR001753">
    <property type="entry name" value="Enoyl-CoA_hydra/iso"/>
</dbReference>
<dbReference type="Gene3D" id="3.90.226.10">
    <property type="entry name" value="2-enoyl-CoA Hydratase, Chain A, domain 1"/>
    <property type="match status" value="1"/>
</dbReference>
<evidence type="ECO:0000313" key="3">
    <source>
        <dbReference type="EMBL" id="SER66055.1"/>
    </source>
</evidence>
<dbReference type="AlphaFoldDB" id="A0A0F6NRK8"/>
<accession>A0A0F6NRK8</accession>
<dbReference type="Proteomes" id="UP000182841">
    <property type="component" value="Unassembled WGS sequence"/>
</dbReference>
<dbReference type="OrthoDB" id="4699757at2"/>
<reference evidence="4" key="4">
    <citation type="submission" date="2016-10" db="EMBL/GenBank/DDBJ databases">
        <authorList>
            <person name="Varghese N."/>
            <person name="Submissions S."/>
        </authorList>
    </citation>
    <scope>NUCLEOTIDE SEQUENCE [LARGE SCALE GENOMIC DNA]</scope>
    <source>
        <strain evidence="4">CGMCC 4.6825</strain>
    </source>
</reference>
<dbReference type="GO" id="GO:0003824">
    <property type="term" value="F:catalytic activity"/>
    <property type="evidence" value="ECO:0007669"/>
    <property type="project" value="UniProtKB-ARBA"/>
</dbReference>
<protein>
    <submittedName>
        <fullName evidence="2 3">Enoyl-CoA hydratase</fullName>
    </submittedName>
</protein>
<gene>
    <name evidence="2" type="primary">encI</name>
    <name evidence="3" type="ORF">SAMN05421870_103230</name>
</gene>
<evidence type="ECO:0000256" key="1">
    <source>
        <dbReference type="ARBA" id="ARBA00005254"/>
    </source>
</evidence>
<organism evidence="2">
    <name type="scientific">Streptomyces qinglanensis</name>
    <dbReference type="NCBI Taxonomy" id="943816"/>
    <lineage>
        <taxon>Bacteria</taxon>
        <taxon>Bacillati</taxon>
        <taxon>Actinomycetota</taxon>
        <taxon>Actinomycetes</taxon>
        <taxon>Kitasatosporales</taxon>
        <taxon>Streptomycetaceae</taxon>
        <taxon>Streptomyces</taxon>
    </lineage>
</organism>
<reference evidence="2" key="1">
    <citation type="submission" date="2014-06" db="EMBL/GenBank/DDBJ databases">
        <authorList>
            <person name="Xu D."/>
            <person name="Ma M."/>
            <person name="Liu Y."/>
            <person name="Zhou T."/>
            <person name="Deng Z."/>
            <person name="Hong K."/>
        </authorList>
    </citation>
    <scope>NUCLEOTIDE SEQUENCE</scope>
    <source>
        <strain evidence="2">172205</strain>
    </source>
</reference>
<dbReference type="SUPFAM" id="SSF52096">
    <property type="entry name" value="ClpP/crotonase"/>
    <property type="match status" value="1"/>
</dbReference>
<dbReference type="Pfam" id="PF00378">
    <property type="entry name" value="ECH_1"/>
    <property type="match status" value="1"/>
</dbReference>
<reference evidence="3" key="3">
    <citation type="submission" date="2016-10" db="EMBL/GenBank/DDBJ databases">
        <authorList>
            <person name="de Groot N.N."/>
        </authorList>
    </citation>
    <scope>NUCLEOTIDE SEQUENCE [LARGE SCALE GENOMIC DNA]</scope>
    <source>
        <strain evidence="3">CGMCC 4.6825</strain>
    </source>
</reference>
<keyword evidence="4" id="KW-1185">Reference proteome</keyword>
<reference evidence="2" key="2">
    <citation type="journal article" date="2015" name="Appl. Microbiol. Biotechnol.">
        <title>Genotype-driven isolation of enterocin with novel bioactivities from mangrove-derived Streptomyces qinglanensis 172205.</title>
        <authorList>
            <person name="Xu D.B."/>
            <person name="Ma M."/>
            <person name="Deng Z.X."/>
            <person name="Hong K."/>
        </authorList>
    </citation>
    <scope>NUCLEOTIDE SEQUENCE</scope>
    <source>
        <strain evidence="2">172205</strain>
    </source>
</reference>
<evidence type="ECO:0000313" key="4">
    <source>
        <dbReference type="Proteomes" id="UP000182841"/>
    </source>
</evidence>
<dbReference type="EMBL" id="FOGO01000003">
    <property type="protein sequence ID" value="SER66055.1"/>
    <property type="molecule type" value="Genomic_DNA"/>
</dbReference>
<evidence type="ECO:0000313" key="2">
    <source>
        <dbReference type="EMBL" id="AIN46695.1"/>
    </source>
</evidence>
<name>A0A0F6NRK8_9ACTN</name>
<dbReference type="PANTHER" id="PTHR43802">
    <property type="entry name" value="ENOYL-COA HYDRATASE"/>
    <property type="match status" value="1"/>
</dbReference>
<proteinExistence type="inferred from homology"/>
<sequence>MSGMSGAVRLRSPEELAVTVRDDVAVLTLSRPEKLNALSRDMRRDLAGLLRHYGDGRKVRGVVVTGRGRAFSAGMDLREATDGQLDLQAEMDLFNEVSRAALGAEVPVVAAVNGLAVGGAGELALSFDARLAAPSGGFAWPENGVGLTVSNAASLFLPRLAGASRALDLLLSGARVDARQGRDLGLFDDVVEPDALVPAAVGLIHRWTPPGSSTAAHLRLLRPSPHEVEEAMARESAAVRQVQASGIARAGLARALAGPAG</sequence>